<evidence type="ECO:0000313" key="3">
    <source>
        <dbReference type="Proteomes" id="UP001190466"/>
    </source>
</evidence>
<proteinExistence type="predicted"/>
<dbReference type="NCBIfam" id="TIGR04529">
    <property type="entry name" value="MTB_hemophore"/>
    <property type="match status" value="1"/>
</dbReference>
<feature type="chain" id="PRO_5047158780" evidence="1">
    <location>
        <begin position="30"/>
        <end position="112"/>
    </location>
</feature>
<dbReference type="InterPro" id="IPR032407">
    <property type="entry name" value="MHB"/>
</dbReference>
<dbReference type="InterPro" id="IPR016572">
    <property type="entry name" value="UCP010611"/>
</dbReference>
<sequence length="112" mass="11614">MVNSLSTKLAVAAAGLGLALTAGAGFASAAPNLDSMVNTTCSYPQVVAAIDAQDSPAAAEFRGSPQSLGMLQQFLGMSPPQRRQMVDLMAGHPANAPYLPLIEQVFNTCNNY</sequence>
<keyword evidence="1" id="KW-0732">Signal</keyword>
<accession>A0ABM9M933</accession>
<name>A0ABM9M933_9MYCO</name>
<dbReference type="PIRSF" id="PIRSF010611">
    <property type="entry name" value="UCP010611"/>
    <property type="match status" value="1"/>
</dbReference>
<gene>
    <name evidence="2" type="ORF">MU0050_000471</name>
</gene>
<feature type="signal peptide" evidence="1">
    <location>
        <begin position="1"/>
        <end position="29"/>
    </location>
</feature>
<reference evidence="2 3" key="1">
    <citation type="submission" date="2023-08" db="EMBL/GenBank/DDBJ databases">
        <authorList>
            <person name="Folkvardsen B D."/>
            <person name="Norman A."/>
        </authorList>
    </citation>
    <scope>NUCLEOTIDE SEQUENCE [LARGE SCALE GENOMIC DNA]</scope>
    <source>
        <strain evidence="2 3">Mu0050</strain>
    </source>
</reference>
<dbReference type="RefSeq" id="WP_316513965.1">
    <property type="nucleotide sequence ID" value="NZ_OY726395.1"/>
</dbReference>
<dbReference type="EMBL" id="OY726395">
    <property type="protein sequence ID" value="CAJ1579365.1"/>
    <property type="molecule type" value="Genomic_DNA"/>
</dbReference>
<evidence type="ECO:0000313" key="2">
    <source>
        <dbReference type="EMBL" id="CAJ1579365.1"/>
    </source>
</evidence>
<organism evidence="2 3">
    <name type="scientific">[Mycobacterium] wendilense</name>
    <dbReference type="NCBI Taxonomy" id="3064284"/>
    <lineage>
        <taxon>Bacteria</taxon>
        <taxon>Bacillati</taxon>
        <taxon>Actinomycetota</taxon>
        <taxon>Actinomycetes</taxon>
        <taxon>Mycobacteriales</taxon>
        <taxon>Mycobacteriaceae</taxon>
        <taxon>Mycolicibacter</taxon>
    </lineage>
</organism>
<dbReference type="Proteomes" id="UP001190466">
    <property type="component" value="Chromosome"/>
</dbReference>
<protein>
    <submittedName>
        <fullName evidence="2">Hemophore-related protein</fullName>
    </submittedName>
</protein>
<evidence type="ECO:0000256" key="1">
    <source>
        <dbReference type="SAM" id="SignalP"/>
    </source>
</evidence>
<keyword evidence="3" id="KW-1185">Reference proteome</keyword>